<comment type="caution">
    <text evidence="5">The sequence shown here is derived from an EMBL/GenBank/DDBJ whole genome shotgun (WGS) entry which is preliminary data.</text>
</comment>
<dbReference type="Proteomes" id="UP000557872">
    <property type="component" value="Unassembled WGS sequence"/>
</dbReference>
<dbReference type="SMART" id="SM00421">
    <property type="entry name" value="HTH_LUXR"/>
    <property type="match status" value="1"/>
</dbReference>
<dbReference type="RefSeq" id="WP_178933860.1">
    <property type="nucleotide sequence ID" value="NZ_JACBAZ010000007.1"/>
</dbReference>
<dbReference type="AlphaFoldDB" id="A0A851GQC9"/>
<dbReference type="InterPro" id="IPR027417">
    <property type="entry name" value="P-loop_NTPase"/>
</dbReference>
<keyword evidence="1" id="KW-0805">Transcription regulation</keyword>
<dbReference type="SUPFAM" id="SSF48452">
    <property type="entry name" value="TPR-like"/>
    <property type="match status" value="1"/>
</dbReference>
<evidence type="ECO:0000259" key="4">
    <source>
        <dbReference type="PROSITE" id="PS50043"/>
    </source>
</evidence>
<evidence type="ECO:0000256" key="2">
    <source>
        <dbReference type="ARBA" id="ARBA00023125"/>
    </source>
</evidence>
<evidence type="ECO:0000313" key="5">
    <source>
        <dbReference type="EMBL" id="NWK57030.1"/>
    </source>
</evidence>
<keyword evidence="3" id="KW-0804">Transcription</keyword>
<protein>
    <recommendedName>
        <fullName evidence="4">HTH luxR-type domain-containing protein</fullName>
    </recommendedName>
</protein>
<dbReference type="PRINTS" id="PR00038">
    <property type="entry name" value="HTHLUXR"/>
</dbReference>
<dbReference type="Pfam" id="PF17874">
    <property type="entry name" value="TPR_MalT"/>
    <property type="match status" value="1"/>
</dbReference>
<dbReference type="CDD" id="cd06170">
    <property type="entry name" value="LuxR_C_like"/>
    <property type="match status" value="1"/>
</dbReference>
<dbReference type="PANTHER" id="PTHR44688">
    <property type="entry name" value="DNA-BINDING TRANSCRIPTIONAL ACTIVATOR DEVR_DOSR"/>
    <property type="match status" value="1"/>
</dbReference>
<dbReference type="InterPro" id="IPR011990">
    <property type="entry name" value="TPR-like_helical_dom_sf"/>
</dbReference>
<feature type="domain" description="HTH luxR-type" evidence="4">
    <location>
        <begin position="825"/>
        <end position="890"/>
    </location>
</feature>
<dbReference type="EMBL" id="JACBAZ010000007">
    <property type="protein sequence ID" value="NWK57030.1"/>
    <property type="molecule type" value="Genomic_DNA"/>
</dbReference>
<dbReference type="PROSITE" id="PS50043">
    <property type="entry name" value="HTH_LUXR_2"/>
    <property type="match status" value="1"/>
</dbReference>
<dbReference type="InterPro" id="IPR036388">
    <property type="entry name" value="WH-like_DNA-bd_sf"/>
</dbReference>
<keyword evidence="2" id="KW-0238">DNA-binding</keyword>
<dbReference type="PANTHER" id="PTHR44688:SF16">
    <property type="entry name" value="DNA-BINDING TRANSCRIPTIONAL ACTIVATOR DEVR_DOSR"/>
    <property type="match status" value="1"/>
</dbReference>
<accession>A0A851GQC9</accession>
<evidence type="ECO:0000256" key="1">
    <source>
        <dbReference type="ARBA" id="ARBA00023015"/>
    </source>
</evidence>
<dbReference type="Pfam" id="PF00196">
    <property type="entry name" value="GerE"/>
    <property type="match status" value="1"/>
</dbReference>
<dbReference type="InterPro" id="IPR000792">
    <property type="entry name" value="Tscrpt_reg_LuxR_C"/>
</dbReference>
<dbReference type="SUPFAM" id="SSF52540">
    <property type="entry name" value="P-loop containing nucleoside triphosphate hydrolases"/>
    <property type="match status" value="1"/>
</dbReference>
<sequence>MNDFILRTKLIRPVIDNDALERPKLLERLDLGLDRALTLVSAPAGFGKSTLISQWVGSLDDSWNACWYSVDPSDDNLREFLLYVVTAIREHEPDACPQSMELVQAADLPEASLVARVFINEALDLKKKILFVLDDFHRLSDPSIHHFLTTLLSYPPPNFHWVILARRDPALALSKMRMLGNIQEIRMDDLRFSREDIQAFLSTAVDGELSDDLIAVAEEKMNGWAVAMQLMVVSLKNRGGGAAVQWPSLPAEVSEHLIEEIFTDVSTSFREIVIRMALFDRFCQGLSQAVMPEAKVSDFYAWLKTTNMFVVNPAQRDGEDGWFCFHPFFREALLKFLKVAVPDEEIKMMHQRAAEWFDCQGLVQESIAEALLSGNAILAGEIVENHLQRPEWQGDYFLRDRWLAELPLEVVDQSAVLMIAAAWKKYRANTDWISAVKKAELAAGKGTMNEKSARWVQANLACLRCAYHYTKREFQEAIDAGTSALSSLSPEQTHLRAVTVGMLSLSFRSHGENAAALRVINEGRELCQSDPAAIGVILIADSHRYLMSMDMSGLLSSATHCLEHCEKHDLLSIADVARVLAGFACYQLNDLQQAERHLARTDLELARMDYRNVIWTQCYLVLTYAAQDRWRDADALVSQLLNDVRSQPNPLFLDLVESIQAELALRRGRVSKAQRWLEQCEAPVCEAKVVNLTPVAGYVRVLLSQDSKESRDQAKSMMDVLLKDAEAARLTESQVQCLIMKSLWHAHEGNQNEARMYLGEAVCMAQHGGALRVFVDFGVELIPLLQKLKLGTEGVEYIGNIVRAMNPPVKDEPVVDSARIQSTVHMPLMESLSKREFEVLLLLAKHCSNNDISDQLFISLGTVKRHVSNIYQKLAVHGRKEAVAKALGLGLIK</sequence>
<evidence type="ECO:0000256" key="3">
    <source>
        <dbReference type="ARBA" id="ARBA00023163"/>
    </source>
</evidence>
<dbReference type="GO" id="GO:0003677">
    <property type="term" value="F:DNA binding"/>
    <property type="evidence" value="ECO:0007669"/>
    <property type="project" value="UniProtKB-KW"/>
</dbReference>
<dbReference type="GO" id="GO:0006355">
    <property type="term" value="P:regulation of DNA-templated transcription"/>
    <property type="evidence" value="ECO:0007669"/>
    <property type="project" value="InterPro"/>
</dbReference>
<dbReference type="InterPro" id="IPR059106">
    <property type="entry name" value="WHD_MalT"/>
</dbReference>
<dbReference type="Gene3D" id="1.10.10.10">
    <property type="entry name" value="Winged helix-like DNA-binding domain superfamily/Winged helix DNA-binding domain"/>
    <property type="match status" value="1"/>
</dbReference>
<dbReference type="InterPro" id="IPR016032">
    <property type="entry name" value="Sig_transdc_resp-reg_C-effctor"/>
</dbReference>
<reference evidence="5 6" key="1">
    <citation type="submission" date="2020-07" db="EMBL/GenBank/DDBJ databases">
        <title>Roseicoccus Jingziensis gen. nov., sp. nov., isolated from coastal seawater.</title>
        <authorList>
            <person name="Feng X."/>
        </authorList>
    </citation>
    <scope>NUCLEOTIDE SEQUENCE [LARGE SCALE GENOMIC DNA]</scope>
    <source>
        <strain evidence="5 6">N1E253</strain>
    </source>
</reference>
<dbReference type="Pfam" id="PF25873">
    <property type="entry name" value="WHD_MalT"/>
    <property type="match status" value="1"/>
</dbReference>
<dbReference type="SUPFAM" id="SSF46894">
    <property type="entry name" value="C-terminal effector domain of the bipartite response regulators"/>
    <property type="match status" value="1"/>
</dbReference>
<dbReference type="InterPro" id="IPR041617">
    <property type="entry name" value="TPR_MalT"/>
</dbReference>
<dbReference type="Gene3D" id="3.40.50.300">
    <property type="entry name" value="P-loop containing nucleotide triphosphate hydrolases"/>
    <property type="match status" value="1"/>
</dbReference>
<gene>
    <name evidence="5" type="ORF">HW115_15515</name>
</gene>
<proteinExistence type="predicted"/>
<evidence type="ECO:0000313" key="6">
    <source>
        <dbReference type="Proteomes" id="UP000557872"/>
    </source>
</evidence>
<organism evidence="5 6">
    <name type="scientific">Oceaniferula marina</name>
    <dbReference type="NCBI Taxonomy" id="2748318"/>
    <lineage>
        <taxon>Bacteria</taxon>
        <taxon>Pseudomonadati</taxon>
        <taxon>Verrucomicrobiota</taxon>
        <taxon>Verrucomicrobiia</taxon>
        <taxon>Verrucomicrobiales</taxon>
        <taxon>Verrucomicrobiaceae</taxon>
        <taxon>Oceaniferula</taxon>
    </lineage>
</organism>
<name>A0A851GQC9_9BACT</name>
<dbReference type="Gene3D" id="1.25.40.10">
    <property type="entry name" value="Tetratricopeptide repeat domain"/>
    <property type="match status" value="1"/>
</dbReference>
<keyword evidence="6" id="KW-1185">Reference proteome</keyword>